<reference evidence="2 4" key="2">
    <citation type="journal article" date="2004" name="Nat. Biotechnol.">
        <title>Complete genome sequence of the metabolically versatile photosynthetic bacterium Rhodopseudomonas palustris.</title>
        <authorList>
            <person name="Larimer F.W."/>
            <person name="Chain P."/>
            <person name="Hauser L."/>
            <person name="Lamerdin J."/>
            <person name="Malfatti S."/>
            <person name="Do L."/>
            <person name="Land M.L."/>
            <person name="Pelletier D.A."/>
            <person name="Beatty J.T."/>
            <person name="Lang A.S."/>
            <person name="Tabita F.R."/>
            <person name="Gibson J.L."/>
            <person name="Hanson T.E."/>
            <person name="Bobst C."/>
            <person name="Torres J.L."/>
            <person name="Peres C."/>
            <person name="Harrison F.H."/>
            <person name="Gibson J."/>
            <person name="Harwood C.S."/>
        </authorList>
    </citation>
    <scope>NUCLEOTIDE SEQUENCE [LARGE SCALE GENOMIC DNA]</scope>
    <source>
        <strain evidence="4">ATCC BAA-98 / CGA009</strain>
        <strain evidence="2">CGA009</strain>
    </source>
</reference>
<gene>
    <name evidence="2" type="ordered locus">RPA0237</name>
    <name evidence="3" type="ORF">TX73_001230</name>
</gene>
<evidence type="ECO:0000313" key="2">
    <source>
        <dbReference type="EMBL" id="CAE25681.1"/>
    </source>
</evidence>
<feature type="signal peptide" evidence="1">
    <location>
        <begin position="1"/>
        <end position="27"/>
    </location>
</feature>
<keyword evidence="4" id="KW-1185">Reference proteome</keyword>
<dbReference type="GeneID" id="66891244"/>
<dbReference type="KEGG" id="rpa:TX73_001230"/>
<dbReference type="AlphaFoldDB" id="Q6ND72"/>
<proteinExistence type="predicted"/>
<dbReference type="eggNOG" id="ENOG5032K0R">
    <property type="taxonomic scope" value="Bacteria"/>
</dbReference>
<organism evidence="2">
    <name type="scientific">Rhodopseudomonas palustris (strain ATCC BAA-98 / CGA009)</name>
    <dbReference type="NCBI Taxonomy" id="258594"/>
    <lineage>
        <taxon>Bacteria</taxon>
        <taxon>Pseudomonadati</taxon>
        <taxon>Pseudomonadota</taxon>
        <taxon>Alphaproteobacteria</taxon>
        <taxon>Hyphomicrobiales</taxon>
        <taxon>Nitrobacteraceae</taxon>
        <taxon>Rhodopseudomonas</taxon>
    </lineage>
</organism>
<dbReference type="RefSeq" id="WP_011155805.1">
    <property type="nucleotide sequence ID" value="NZ_CP116810.1"/>
</dbReference>
<keyword evidence="1" id="KW-0732">Signal</keyword>
<dbReference type="Proteomes" id="UP000001426">
    <property type="component" value="Chromosome"/>
</dbReference>
<name>Q6ND72_RHOPA</name>
<dbReference type="EMBL" id="BX572593">
    <property type="protein sequence ID" value="CAE25681.1"/>
    <property type="molecule type" value="Genomic_DNA"/>
</dbReference>
<sequence length="94" mass="11183">MKILKLSGLAAIAGLLLIAAPGERAQAAPLSTPGIAASVQRDAIPQTTEVQYRHHRHMHRHHHRSHRHHHVRRHYGHRHHHHHHYRHHHHRHWR</sequence>
<evidence type="ECO:0000313" key="3">
    <source>
        <dbReference type="EMBL" id="WCL90364.1"/>
    </source>
</evidence>
<reference evidence="3" key="3">
    <citation type="submission" date="2022-12" db="EMBL/GenBank/DDBJ databases">
        <title>Complete genome sequence of Rhodopseudomonas palustris CGA0092 and corrections to the R. palustris CGA009 genome sequence.</title>
        <authorList>
            <person name="Mazny B.R."/>
            <person name="Sheff O.F."/>
            <person name="LaSarre B."/>
            <person name="McKinlay A."/>
            <person name="McKinlay J.B."/>
        </authorList>
    </citation>
    <scope>NUCLEOTIDE SEQUENCE</scope>
    <source>
        <strain evidence="3">CGA009</strain>
    </source>
</reference>
<evidence type="ECO:0000256" key="1">
    <source>
        <dbReference type="SAM" id="SignalP"/>
    </source>
</evidence>
<reference evidence="3" key="1">
    <citation type="submission" date="2003-07" db="EMBL/GenBank/DDBJ databases">
        <authorList>
            <consortium name="Rhodopseudomonas genome consortium"/>
            <person name="Larimer F."/>
            <person name="Harwood C."/>
        </authorList>
    </citation>
    <scope>NUCLEOTIDE SEQUENCE</scope>
    <source>
        <strain evidence="3">CGA009</strain>
    </source>
</reference>
<feature type="chain" id="PRO_5042809130" evidence="1">
    <location>
        <begin position="28"/>
        <end position="94"/>
    </location>
</feature>
<dbReference type="HOGENOM" id="CLU_183059_0_0_5"/>
<accession>Q6ND72</accession>
<dbReference type="EMBL" id="CP116810">
    <property type="protein sequence ID" value="WCL90364.1"/>
    <property type="molecule type" value="Genomic_DNA"/>
</dbReference>
<protein>
    <submittedName>
        <fullName evidence="2">Uncharacterized protein</fullName>
    </submittedName>
</protein>
<evidence type="ECO:0000313" key="4">
    <source>
        <dbReference type="Proteomes" id="UP000001426"/>
    </source>
</evidence>